<gene>
    <name evidence="12" type="ORF">ISN45_Aa06g017580</name>
</gene>
<keyword evidence="4" id="KW-0862">Zinc</keyword>
<dbReference type="PANTHER" id="PTHR46481">
    <property type="entry name" value="ZINC FINGER BED DOMAIN-CONTAINING PROTEIN 4"/>
    <property type="match status" value="1"/>
</dbReference>
<accession>A0A8T1YZC2</accession>
<proteinExistence type="predicted"/>
<feature type="region of interest" description="Disordered" evidence="10">
    <location>
        <begin position="1"/>
        <end position="49"/>
    </location>
</feature>
<dbReference type="GO" id="GO:0008270">
    <property type="term" value="F:zinc ion binding"/>
    <property type="evidence" value="ECO:0007669"/>
    <property type="project" value="UniProtKB-KW"/>
</dbReference>
<dbReference type="PANTHER" id="PTHR46481:SF10">
    <property type="entry name" value="ZINC FINGER BED DOMAIN-CONTAINING PROTEIN 39"/>
    <property type="match status" value="1"/>
</dbReference>
<reference evidence="12 13" key="1">
    <citation type="submission" date="2020-12" db="EMBL/GenBank/DDBJ databases">
        <title>Concerted genomic and epigenomic changes stabilize Arabidopsis allopolyploids.</title>
        <authorList>
            <person name="Chen Z."/>
        </authorList>
    </citation>
    <scope>NUCLEOTIDE SEQUENCE [LARGE SCALE GENOMIC DNA]</scope>
    <source>
        <strain evidence="12">Allo738</strain>
        <tissue evidence="12">Leaf</tissue>
    </source>
</reference>
<keyword evidence="13" id="KW-1185">Reference proteome</keyword>
<evidence type="ECO:0000256" key="6">
    <source>
        <dbReference type="ARBA" id="ARBA00023125"/>
    </source>
</evidence>
<feature type="domain" description="BED-type" evidence="11">
    <location>
        <begin position="46"/>
        <end position="95"/>
    </location>
</feature>
<dbReference type="InterPro" id="IPR052035">
    <property type="entry name" value="ZnF_BED_domain_contain"/>
</dbReference>
<keyword evidence="2" id="KW-0479">Metal-binding</keyword>
<dbReference type="GO" id="GO:0003677">
    <property type="term" value="F:DNA binding"/>
    <property type="evidence" value="ECO:0007669"/>
    <property type="project" value="UniProtKB-KW"/>
</dbReference>
<keyword evidence="5" id="KW-0805">Transcription regulation</keyword>
<evidence type="ECO:0000256" key="1">
    <source>
        <dbReference type="ARBA" id="ARBA00004123"/>
    </source>
</evidence>
<name>A0A8T1YZC2_9BRAS</name>
<dbReference type="Pfam" id="PF05699">
    <property type="entry name" value="Dimer_Tnp_hAT"/>
    <property type="match status" value="1"/>
</dbReference>
<evidence type="ECO:0000256" key="7">
    <source>
        <dbReference type="ARBA" id="ARBA00023163"/>
    </source>
</evidence>
<keyword evidence="8" id="KW-0539">Nucleus</keyword>
<dbReference type="AlphaFoldDB" id="A0A8T1YZC2"/>
<keyword evidence="6" id="KW-0238">DNA-binding</keyword>
<evidence type="ECO:0000313" key="12">
    <source>
        <dbReference type="EMBL" id="KAG7551039.1"/>
    </source>
</evidence>
<evidence type="ECO:0000256" key="4">
    <source>
        <dbReference type="ARBA" id="ARBA00022833"/>
    </source>
</evidence>
<comment type="subcellular location">
    <subcellularLocation>
        <location evidence="1">Nucleus</location>
    </subcellularLocation>
</comment>
<protein>
    <submittedName>
        <fullName evidence="12">Ribonuclease H-like superfamily</fullName>
    </submittedName>
</protein>
<feature type="compositionally biased region" description="Basic and acidic residues" evidence="10">
    <location>
        <begin position="1"/>
        <end position="14"/>
    </location>
</feature>
<evidence type="ECO:0000256" key="9">
    <source>
        <dbReference type="PROSITE-ProRule" id="PRU00027"/>
    </source>
</evidence>
<dbReference type="InterPro" id="IPR003656">
    <property type="entry name" value="Znf_BED"/>
</dbReference>
<evidence type="ECO:0000259" key="11">
    <source>
        <dbReference type="PROSITE" id="PS50808"/>
    </source>
</evidence>
<dbReference type="SMART" id="SM00614">
    <property type="entry name" value="ZnF_BED"/>
    <property type="match status" value="1"/>
</dbReference>
<dbReference type="Proteomes" id="UP000694240">
    <property type="component" value="Chromosome 11"/>
</dbReference>
<dbReference type="InterPro" id="IPR008906">
    <property type="entry name" value="HATC_C_dom"/>
</dbReference>
<keyword evidence="3 9" id="KW-0863">Zinc-finger</keyword>
<evidence type="ECO:0000256" key="5">
    <source>
        <dbReference type="ARBA" id="ARBA00023015"/>
    </source>
</evidence>
<dbReference type="PROSITE" id="PS50808">
    <property type="entry name" value="ZF_BED"/>
    <property type="match status" value="1"/>
</dbReference>
<organism evidence="12 13">
    <name type="scientific">Arabidopsis thaliana x Arabidopsis arenosa</name>
    <dbReference type="NCBI Taxonomy" id="1240361"/>
    <lineage>
        <taxon>Eukaryota</taxon>
        <taxon>Viridiplantae</taxon>
        <taxon>Streptophyta</taxon>
        <taxon>Embryophyta</taxon>
        <taxon>Tracheophyta</taxon>
        <taxon>Spermatophyta</taxon>
        <taxon>Magnoliopsida</taxon>
        <taxon>eudicotyledons</taxon>
        <taxon>Gunneridae</taxon>
        <taxon>Pentapetalae</taxon>
        <taxon>rosids</taxon>
        <taxon>malvids</taxon>
        <taxon>Brassicales</taxon>
        <taxon>Brassicaceae</taxon>
        <taxon>Camelineae</taxon>
        <taxon>Arabidopsis</taxon>
    </lineage>
</organism>
<evidence type="ECO:0000256" key="2">
    <source>
        <dbReference type="ARBA" id="ARBA00022723"/>
    </source>
</evidence>
<dbReference type="EMBL" id="JAEFBK010000011">
    <property type="protein sequence ID" value="KAG7551039.1"/>
    <property type="molecule type" value="Genomic_DNA"/>
</dbReference>
<comment type="caution">
    <text evidence="12">The sequence shown here is derived from an EMBL/GenBank/DDBJ whole genome shotgun (WGS) entry which is preliminary data.</text>
</comment>
<evidence type="ECO:0000256" key="10">
    <source>
        <dbReference type="SAM" id="MobiDB-lite"/>
    </source>
</evidence>
<dbReference type="GO" id="GO:0005634">
    <property type="term" value="C:nucleus"/>
    <property type="evidence" value="ECO:0007669"/>
    <property type="project" value="UniProtKB-SubCell"/>
</dbReference>
<keyword evidence="7" id="KW-0804">Transcription</keyword>
<evidence type="ECO:0000256" key="3">
    <source>
        <dbReference type="ARBA" id="ARBA00022771"/>
    </source>
</evidence>
<sequence>MRSVEMDSQGKKQVDPSPPISASATASQGSSLPNDVEPPENASKRKKNSPAWENFTIITKKNKEGISELRAKCNHCRKDYAYDSHKQGTSSYNRHALVCNRMPRNGDVGDMIVSMEEKLQSKRIDQAVFRDMDFHNFRKKNFSASGKSALDLYLEEPALDMKMFASLNVLDYWKDNSHKCEELATMACDLLSIPITTVASESSFSIGSRVLNKYRSCLLPQNVQALICARNWLRGFTAYSNDLVDDKSVPDILSFASTMSSTTVQVNEMTEK</sequence>
<evidence type="ECO:0000313" key="13">
    <source>
        <dbReference type="Proteomes" id="UP000694240"/>
    </source>
</evidence>
<dbReference type="GO" id="GO:0046983">
    <property type="term" value="F:protein dimerization activity"/>
    <property type="evidence" value="ECO:0007669"/>
    <property type="project" value="InterPro"/>
</dbReference>
<evidence type="ECO:0000256" key="8">
    <source>
        <dbReference type="ARBA" id="ARBA00023242"/>
    </source>
</evidence>